<dbReference type="CDD" id="cd10232">
    <property type="entry name" value="ASKHA_NBD_HSP70_ScSsz1p-like"/>
    <property type="match status" value="1"/>
</dbReference>
<dbReference type="InterPro" id="IPR013126">
    <property type="entry name" value="Hsp_70_fam"/>
</dbReference>
<dbReference type="InterPro" id="IPR029047">
    <property type="entry name" value="HSP70_peptide-bd_sf"/>
</dbReference>
<evidence type="ECO:0000256" key="1">
    <source>
        <dbReference type="ARBA" id="ARBA00022741"/>
    </source>
</evidence>
<dbReference type="GO" id="GO:0005829">
    <property type="term" value="C:cytosol"/>
    <property type="evidence" value="ECO:0007669"/>
    <property type="project" value="TreeGrafter"/>
</dbReference>
<dbReference type="EMBL" id="NLAX01000010">
    <property type="protein sequence ID" value="PKS09187.1"/>
    <property type="molecule type" value="Genomic_DNA"/>
</dbReference>
<feature type="region of interest" description="Disordered" evidence="3">
    <location>
        <begin position="97"/>
        <end position="126"/>
    </location>
</feature>
<dbReference type="Pfam" id="PF00012">
    <property type="entry name" value="HSP70"/>
    <property type="match status" value="1"/>
</dbReference>
<dbReference type="GO" id="GO:0140662">
    <property type="term" value="F:ATP-dependent protein folding chaperone"/>
    <property type="evidence" value="ECO:0007669"/>
    <property type="project" value="InterPro"/>
</dbReference>
<name>A0A2N3N9V6_9PEZI</name>
<dbReference type="SUPFAM" id="SSF100920">
    <property type="entry name" value="Heat shock protein 70kD (HSP70), peptide-binding domain"/>
    <property type="match status" value="1"/>
</dbReference>
<keyword evidence="5" id="KW-1185">Reference proteome</keyword>
<dbReference type="PRINTS" id="PR00301">
    <property type="entry name" value="HEATSHOCK70"/>
</dbReference>
<dbReference type="SUPFAM" id="SSF53067">
    <property type="entry name" value="Actin-like ATPase domain"/>
    <property type="match status" value="2"/>
</dbReference>
<dbReference type="Gene3D" id="3.30.420.40">
    <property type="match status" value="2"/>
</dbReference>
<evidence type="ECO:0000256" key="2">
    <source>
        <dbReference type="ARBA" id="ARBA00022840"/>
    </source>
</evidence>
<dbReference type="AlphaFoldDB" id="A0A2N3N9V6"/>
<gene>
    <name evidence="4" type="ORF">jhhlp_003801</name>
</gene>
<feature type="compositionally biased region" description="Acidic residues" evidence="3">
    <location>
        <begin position="491"/>
        <end position="510"/>
    </location>
</feature>
<dbReference type="PANTHER" id="PTHR45639">
    <property type="entry name" value="HSC70CB, ISOFORM G-RELATED"/>
    <property type="match status" value="1"/>
</dbReference>
<evidence type="ECO:0000313" key="4">
    <source>
        <dbReference type="EMBL" id="PKS09187.1"/>
    </source>
</evidence>
<dbReference type="FunFam" id="3.90.640.10:FF:000023">
    <property type="entry name" value="Hsp70 chaperone (BiP)"/>
    <property type="match status" value="1"/>
</dbReference>
<accession>A0A2N3N9V6</accession>
<dbReference type="InParanoid" id="A0A2N3N9V6"/>
<dbReference type="GO" id="GO:0005524">
    <property type="term" value="F:ATP binding"/>
    <property type="evidence" value="ECO:0007669"/>
    <property type="project" value="UniProtKB-KW"/>
</dbReference>
<dbReference type="Gene3D" id="3.30.30.30">
    <property type="match status" value="1"/>
</dbReference>
<dbReference type="FunFam" id="3.30.30.30:FF:000009">
    <property type="entry name" value="Heat shock protein Hsp70"/>
    <property type="match status" value="1"/>
</dbReference>
<feature type="compositionally biased region" description="Basic and acidic residues" evidence="3">
    <location>
        <begin position="97"/>
        <end position="120"/>
    </location>
</feature>
<keyword evidence="2" id="KW-0067">ATP-binding</keyword>
<dbReference type="GO" id="GO:0005634">
    <property type="term" value="C:nucleus"/>
    <property type="evidence" value="ECO:0007669"/>
    <property type="project" value="TreeGrafter"/>
</dbReference>
<evidence type="ECO:0000313" key="5">
    <source>
        <dbReference type="Proteomes" id="UP000233524"/>
    </source>
</evidence>
<evidence type="ECO:0000256" key="3">
    <source>
        <dbReference type="SAM" id="MobiDB-lite"/>
    </source>
</evidence>
<dbReference type="InterPro" id="IPR043129">
    <property type="entry name" value="ATPase_NBD"/>
</dbReference>
<dbReference type="PANTHER" id="PTHR45639:SF32">
    <property type="entry name" value="HEAT SHOCK PROTEIN PDR13"/>
    <property type="match status" value="1"/>
</dbReference>
<dbReference type="STRING" id="41688.A0A2N3N9V6"/>
<dbReference type="Proteomes" id="UP000233524">
    <property type="component" value="Unassembled WGS sequence"/>
</dbReference>
<protein>
    <submittedName>
        <fullName evidence="4">Uncharacterized protein</fullName>
    </submittedName>
</protein>
<organism evidence="4 5">
    <name type="scientific">Lomentospora prolificans</name>
    <dbReference type="NCBI Taxonomy" id="41688"/>
    <lineage>
        <taxon>Eukaryota</taxon>
        <taxon>Fungi</taxon>
        <taxon>Dikarya</taxon>
        <taxon>Ascomycota</taxon>
        <taxon>Pezizomycotina</taxon>
        <taxon>Sordariomycetes</taxon>
        <taxon>Hypocreomycetidae</taxon>
        <taxon>Microascales</taxon>
        <taxon>Microascaceae</taxon>
        <taxon>Lomentospora</taxon>
    </lineage>
</organism>
<proteinExistence type="predicted"/>
<dbReference type="FunCoup" id="A0A2N3N9V6">
    <property type="interactions" value="351"/>
</dbReference>
<comment type="caution">
    <text evidence="4">The sequence shown here is derived from an EMBL/GenBank/DDBJ whole genome shotgun (WGS) entry which is preliminary data.</text>
</comment>
<reference evidence="4 5" key="1">
    <citation type="journal article" date="2017" name="G3 (Bethesda)">
        <title>First Draft Genome Sequence of the Pathogenic Fungus Lomentospora prolificans (Formerly Scedosporium prolificans).</title>
        <authorList>
            <person name="Luo R."/>
            <person name="Zimin A."/>
            <person name="Workman R."/>
            <person name="Fan Y."/>
            <person name="Pertea G."/>
            <person name="Grossman N."/>
            <person name="Wear M.P."/>
            <person name="Jia B."/>
            <person name="Miller H."/>
            <person name="Casadevall A."/>
            <person name="Timp W."/>
            <person name="Zhang S.X."/>
            <person name="Salzberg S.L."/>
        </authorList>
    </citation>
    <scope>NUCLEOTIDE SEQUENCE [LARGE SCALE GENOMIC DNA]</scope>
    <source>
        <strain evidence="4 5">JHH-5317</strain>
    </source>
</reference>
<feature type="region of interest" description="Disordered" evidence="3">
    <location>
        <begin position="477"/>
        <end position="513"/>
    </location>
</feature>
<dbReference type="OrthoDB" id="29851at2759"/>
<keyword evidence="1" id="KW-0547">Nucleotide-binding</keyword>
<dbReference type="Gene3D" id="3.90.640.10">
    <property type="entry name" value="Actin, Chain A, domain 4"/>
    <property type="match status" value="1"/>
</dbReference>
<dbReference type="Gene3D" id="2.60.34.10">
    <property type="entry name" value="Substrate Binding Domain Of DNAk, Chain A, domain 1"/>
    <property type="match status" value="1"/>
</dbReference>
<dbReference type="VEuPathDB" id="FungiDB:jhhlp_003801"/>
<sequence length="569" mass="60908">MAETGVKQPGVEPGARTVIGISLGNSNSSIAVTIDDKAEVIANEDGDRQIPTVLSYVDGDEYYGGQAKNFLVRNASNTLAYFKDFLGQEFKSIDPTHCHASAHPKDEGGVSFTVHDKSPEEEPSTVSVSEVTTRYIKRLVTAASEYLGKTVTSAVITVPTNFNEKQREALVKAANAAGLEVLQLVSEPVAAILAYDARPEATTEDKIIVVADLGGTRSDISVVASRSGMYTILATVHDYEFAGVHLDQVLMDHFAKEFIKQHNTDPRANPRSLAKLRLESEATKKSLSKSNNASFSVESLADGYDFSVTINRLRYEMVARKVFEGFNRLVEGAIKKAGLDVLDVDEVILAGGTGHTPRIANNIAALFPESTTILAPAVNVASLNPSELAVRGAALQASLIQEFDAEDIEQSTHPAVSTVKHITNSIGVITTGSDGEEVFTPVIAPETAVPARRTITFPAPADGSDVLIKVVEGNTHIKVTQPEPKAKPEAKEDDDSDEDSDEDSDDEEEEKREKIWKIGSTLAEAALRGVKKDGKVEVTINVLADLSATVTIREVGAQGGVRGNIKASA</sequence>